<dbReference type="PROSITE" id="PS51257">
    <property type="entry name" value="PROKAR_LIPOPROTEIN"/>
    <property type="match status" value="1"/>
</dbReference>
<name>A0ABT2WEL4_9BACI</name>
<feature type="domain" description="Cytochrome c" evidence="8">
    <location>
        <begin position="32"/>
        <end position="105"/>
    </location>
</feature>
<organism evidence="9 10">
    <name type="scientific">Pallidibacillus thermolactis</name>
    <dbReference type="NCBI Taxonomy" id="251051"/>
    <lineage>
        <taxon>Bacteria</taxon>
        <taxon>Bacillati</taxon>
        <taxon>Bacillota</taxon>
        <taxon>Bacilli</taxon>
        <taxon>Bacillales</taxon>
        <taxon>Bacillaceae</taxon>
        <taxon>Pallidibacillus</taxon>
    </lineage>
</organism>
<evidence type="ECO:0000256" key="6">
    <source>
        <dbReference type="PROSITE-ProRule" id="PRU00433"/>
    </source>
</evidence>
<dbReference type="PANTHER" id="PTHR37823">
    <property type="entry name" value="CYTOCHROME C-553-LIKE"/>
    <property type="match status" value="1"/>
</dbReference>
<evidence type="ECO:0000256" key="4">
    <source>
        <dbReference type="ARBA" id="ARBA00022982"/>
    </source>
</evidence>
<feature type="chain" id="PRO_5046310911" evidence="7">
    <location>
        <begin position="23"/>
        <end position="105"/>
    </location>
</feature>
<keyword evidence="2 6" id="KW-0349">Heme</keyword>
<evidence type="ECO:0000313" key="10">
    <source>
        <dbReference type="Proteomes" id="UP001208656"/>
    </source>
</evidence>
<dbReference type="InterPro" id="IPR012218">
    <property type="entry name" value="Cyt_c_BACSU-c550-type"/>
</dbReference>
<evidence type="ECO:0000256" key="2">
    <source>
        <dbReference type="ARBA" id="ARBA00022617"/>
    </source>
</evidence>
<dbReference type="Gene3D" id="1.10.760.10">
    <property type="entry name" value="Cytochrome c-like domain"/>
    <property type="match status" value="1"/>
</dbReference>
<dbReference type="InterPro" id="IPR009056">
    <property type="entry name" value="Cyt_c-like_dom"/>
</dbReference>
<keyword evidence="1" id="KW-0813">Transport</keyword>
<evidence type="ECO:0000256" key="7">
    <source>
        <dbReference type="SAM" id="SignalP"/>
    </source>
</evidence>
<protein>
    <submittedName>
        <fullName evidence="9">C-type cytochrome</fullName>
    </submittedName>
</protein>
<dbReference type="PANTHER" id="PTHR37823:SF3">
    <property type="entry name" value="CYTOCHROME C-551"/>
    <property type="match status" value="1"/>
</dbReference>
<evidence type="ECO:0000256" key="5">
    <source>
        <dbReference type="ARBA" id="ARBA00023004"/>
    </source>
</evidence>
<keyword evidence="4" id="KW-0249">Electron transport</keyword>
<dbReference type="RefSeq" id="WP_263060842.1">
    <property type="nucleotide sequence ID" value="NZ_JAOUSE010000003.1"/>
</dbReference>
<evidence type="ECO:0000256" key="3">
    <source>
        <dbReference type="ARBA" id="ARBA00022723"/>
    </source>
</evidence>
<keyword evidence="10" id="KW-1185">Reference proteome</keyword>
<evidence type="ECO:0000259" key="8">
    <source>
        <dbReference type="PROSITE" id="PS51007"/>
    </source>
</evidence>
<proteinExistence type="predicted"/>
<accession>A0ABT2WEL4</accession>
<keyword evidence="5 6" id="KW-0408">Iron</keyword>
<keyword evidence="7" id="KW-0732">Signal</keyword>
<dbReference type="Pfam" id="PF13442">
    <property type="entry name" value="Cytochrome_CBB3"/>
    <property type="match status" value="1"/>
</dbReference>
<dbReference type="NCBIfam" id="NF045774">
    <property type="entry name" value="cytochro_C551"/>
    <property type="match status" value="1"/>
</dbReference>
<evidence type="ECO:0000313" key="9">
    <source>
        <dbReference type="EMBL" id="MCU9593249.1"/>
    </source>
</evidence>
<keyword evidence="3 6" id="KW-0479">Metal-binding</keyword>
<evidence type="ECO:0000256" key="1">
    <source>
        <dbReference type="ARBA" id="ARBA00022448"/>
    </source>
</evidence>
<dbReference type="InterPro" id="IPR036909">
    <property type="entry name" value="Cyt_c-like_dom_sf"/>
</dbReference>
<dbReference type="PROSITE" id="PS51007">
    <property type="entry name" value="CYTC"/>
    <property type="match status" value="1"/>
</dbReference>
<comment type="caution">
    <text evidence="9">The sequence shown here is derived from an EMBL/GenBank/DDBJ whole genome shotgun (WGS) entry which is preliminary data.</text>
</comment>
<dbReference type="InterPro" id="IPR054782">
    <property type="entry name" value="Cytochro_C551"/>
</dbReference>
<dbReference type="EMBL" id="JAOUSE010000003">
    <property type="protein sequence ID" value="MCU9593249.1"/>
    <property type="molecule type" value="Genomic_DNA"/>
</dbReference>
<dbReference type="PIRSF" id="PIRSF000025">
    <property type="entry name" value="Cytc_Bsub_c550"/>
    <property type="match status" value="1"/>
</dbReference>
<feature type="signal peptide" evidence="7">
    <location>
        <begin position="1"/>
        <end position="22"/>
    </location>
</feature>
<reference evidence="9 10" key="1">
    <citation type="submission" date="2022-10" db="EMBL/GenBank/DDBJ databases">
        <title>Description of Fervidibacillus gen. nov. in the family Fervidibacillaceae fam. nov. with two species, Fervidibacillus albus sp. nov., and Fervidibacillus halotolerans sp. nov., isolated from tidal flat sediments.</title>
        <authorList>
            <person name="Kwon K.K."/>
            <person name="Yang S.-H."/>
        </authorList>
    </citation>
    <scope>NUCLEOTIDE SEQUENCE [LARGE SCALE GENOMIC DNA]</scope>
    <source>
        <strain evidence="9 10">DSM 23332</strain>
    </source>
</reference>
<dbReference type="SUPFAM" id="SSF46626">
    <property type="entry name" value="Cytochrome c"/>
    <property type="match status" value="1"/>
</dbReference>
<dbReference type="Proteomes" id="UP001208656">
    <property type="component" value="Unassembled WGS sequence"/>
</dbReference>
<sequence>MKKTFLLVFIGALLVLTLGACGGGNNNSDVHDSELSAEQLYGQSCASCHGMDLREGYAPDLDKIGSKYSSEEIEEIILNGKGSMPKGFLKGKDAKKVADWLATHK</sequence>
<dbReference type="InterPro" id="IPR051811">
    <property type="entry name" value="Cytochrome_c550/c551-like"/>
</dbReference>
<gene>
    <name evidence="9" type="ORF">OEV82_02115</name>
</gene>